<feature type="compositionally biased region" description="Low complexity" evidence="1">
    <location>
        <begin position="564"/>
        <end position="579"/>
    </location>
</feature>
<feature type="transmembrane region" description="Helical" evidence="2">
    <location>
        <begin position="307"/>
        <end position="334"/>
    </location>
</feature>
<gene>
    <name evidence="4 5 6 7" type="primary">LOC106809755</name>
</gene>
<organism evidence="3 6">
    <name type="scientific">Priapulus caudatus</name>
    <name type="common">Priapulid worm</name>
    <dbReference type="NCBI Taxonomy" id="37621"/>
    <lineage>
        <taxon>Eukaryota</taxon>
        <taxon>Metazoa</taxon>
        <taxon>Ecdysozoa</taxon>
        <taxon>Scalidophora</taxon>
        <taxon>Priapulida</taxon>
        <taxon>Priapulimorpha</taxon>
        <taxon>Priapulimorphida</taxon>
        <taxon>Priapulidae</taxon>
        <taxon>Priapulus</taxon>
    </lineage>
</organism>
<feature type="transmembrane region" description="Helical" evidence="2">
    <location>
        <begin position="405"/>
        <end position="429"/>
    </location>
</feature>
<dbReference type="Pfam" id="PF07690">
    <property type="entry name" value="MFS_1"/>
    <property type="match status" value="1"/>
</dbReference>
<feature type="transmembrane region" description="Helical" evidence="2">
    <location>
        <begin position="12"/>
        <end position="38"/>
    </location>
</feature>
<dbReference type="GeneID" id="106809755"/>
<evidence type="ECO:0000313" key="5">
    <source>
        <dbReference type="RefSeq" id="XP_014668440.1"/>
    </source>
</evidence>
<feature type="transmembrane region" description="Helical" evidence="2">
    <location>
        <begin position="171"/>
        <end position="188"/>
    </location>
</feature>
<feature type="transmembrane region" description="Helical" evidence="2">
    <location>
        <begin position="371"/>
        <end position="393"/>
    </location>
</feature>
<dbReference type="SUPFAM" id="SSF103473">
    <property type="entry name" value="MFS general substrate transporter"/>
    <property type="match status" value="1"/>
</dbReference>
<keyword evidence="3" id="KW-1185">Reference proteome</keyword>
<evidence type="ECO:0000313" key="3">
    <source>
        <dbReference type="Proteomes" id="UP000695022"/>
    </source>
</evidence>
<keyword evidence="2" id="KW-0472">Membrane</keyword>
<feature type="compositionally biased region" description="Basic and acidic residues" evidence="1">
    <location>
        <begin position="551"/>
        <end position="562"/>
    </location>
</feature>
<protein>
    <submittedName>
        <fullName evidence="4 5">Monocarboxylate transporter 12-B-like</fullName>
    </submittedName>
</protein>
<feature type="transmembrane region" description="Helical" evidence="2">
    <location>
        <begin position="50"/>
        <end position="78"/>
    </location>
</feature>
<dbReference type="PANTHER" id="PTHR11360">
    <property type="entry name" value="MONOCARBOXYLATE TRANSPORTER"/>
    <property type="match status" value="1"/>
</dbReference>
<evidence type="ECO:0000313" key="7">
    <source>
        <dbReference type="RefSeq" id="XP_014668442.1"/>
    </source>
</evidence>
<reference evidence="4 5" key="1">
    <citation type="submission" date="2025-05" db="UniProtKB">
        <authorList>
            <consortium name="RefSeq"/>
        </authorList>
    </citation>
    <scope>IDENTIFICATION</scope>
</reference>
<feature type="region of interest" description="Disordered" evidence="1">
    <location>
        <begin position="531"/>
        <end position="579"/>
    </location>
</feature>
<keyword evidence="2" id="KW-1133">Transmembrane helix</keyword>
<dbReference type="Gene3D" id="1.20.1250.20">
    <property type="entry name" value="MFS general substrate transporter like domains"/>
    <property type="match status" value="1"/>
</dbReference>
<name>A0ABM1E8C0_PRICU</name>
<sequence>MDDFEAPDGGWGWVVIVASACVQGLIIGQIKSFGLILIEIEDKLNTSYAVAQLVLGLACTLAFGLGPVAAVGCNVFGFRKLAITGGLLAGAGLALSYFAVHVGVLFVTFGVLFGVGAAFSMVPGSSIVSQYFKKKLTLAYALVSLGSGVSSSVMPPLTLSMISEYGYRGTLLIYGAITLNICVCGWAFKSVRPPKKSDDASDDDSDSETFPRDRYELFAAMFDTPDNILIKSRKLSTVSIESITGRRLVRQKSKFHTSLLRDPRFILYLLVVMLFRLNYATIFNLLPLRLDELVQVGEFVPPPRLQLHVNGAVLLSVLSITEVVFRLLWGLFWTYGRLRHPRARQFGFALLVGCGGVLTLLLATLRLFHEAAYLVAWAAIMGVLLSGCMPLLYTIASDIAGVKKLATAMGMIYLGLSLVFAVGGFLTGWLIDITKSVEAPFQLTGCGAILGGVLCACIPLIRRPDESARKQETGSAIVAFGLAGGGILVGPYLTGGRPRSRRKRRTLRSNESFIRSVMKRQNPKSFVMRMYSRSPQSSKLHEVAESDGEDERTLAVHKRDEAAADASAATGTPADDVAC</sequence>
<evidence type="ECO:0000256" key="2">
    <source>
        <dbReference type="SAM" id="Phobius"/>
    </source>
</evidence>
<dbReference type="RefSeq" id="XP_014668442.1">
    <property type="nucleotide sequence ID" value="XM_014812956.1"/>
</dbReference>
<dbReference type="InterPro" id="IPR011701">
    <property type="entry name" value="MFS"/>
</dbReference>
<feature type="transmembrane region" description="Helical" evidence="2">
    <location>
        <begin position="346"/>
        <end position="365"/>
    </location>
</feature>
<dbReference type="InterPro" id="IPR050327">
    <property type="entry name" value="Proton-linked_MCT"/>
</dbReference>
<evidence type="ECO:0000256" key="1">
    <source>
        <dbReference type="SAM" id="MobiDB-lite"/>
    </source>
</evidence>
<accession>A0ABM1E8C0</accession>
<dbReference type="RefSeq" id="XP_014668441.1">
    <property type="nucleotide sequence ID" value="XM_014812955.1"/>
</dbReference>
<dbReference type="RefSeq" id="XP_014668439.1">
    <property type="nucleotide sequence ID" value="XM_014812953.1"/>
</dbReference>
<dbReference type="PANTHER" id="PTHR11360:SF284">
    <property type="entry name" value="EG:103B4.3 PROTEIN-RELATED"/>
    <property type="match status" value="1"/>
</dbReference>
<feature type="transmembrane region" description="Helical" evidence="2">
    <location>
        <begin position="136"/>
        <end position="159"/>
    </location>
</feature>
<dbReference type="RefSeq" id="XP_014668440.1">
    <property type="nucleotide sequence ID" value="XM_014812954.1"/>
</dbReference>
<dbReference type="Proteomes" id="UP000695022">
    <property type="component" value="Unplaced"/>
</dbReference>
<feature type="transmembrane region" description="Helical" evidence="2">
    <location>
        <begin position="98"/>
        <end position="124"/>
    </location>
</feature>
<evidence type="ECO:0000313" key="6">
    <source>
        <dbReference type="RefSeq" id="XP_014668441.1"/>
    </source>
</evidence>
<keyword evidence="2" id="KW-0812">Transmembrane</keyword>
<feature type="transmembrane region" description="Helical" evidence="2">
    <location>
        <begin position="265"/>
        <end position="287"/>
    </location>
</feature>
<evidence type="ECO:0000313" key="4">
    <source>
        <dbReference type="RefSeq" id="XP_014668439.1"/>
    </source>
</evidence>
<proteinExistence type="predicted"/>
<feature type="transmembrane region" description="Helical" evidence="2">
    <location>
        <begin position="441"/>
        <end position="461"/>
    </location>
</feature>
<dbReference type="InterPro" id="IPR036259">
    <property type="entry name" value="MFS_trans_sf"/>
</dbReference>
<feature type="transmembrane region" description="Helical" evidence="2">
    <location>
        <begin position="473"/>
        <end position="493"/>
    </location>
</feature>